<evidence type="ECO:0000256" key="2">
    <source>
        <dbReference type="ARBA" id="ARBA00005582"/>
    </source>
</evidence>
<comment type="caution">
    <text evidence="6">The sequence shown here is derived from an EMBL/GenBank/DDBJ whole genome shotgun (WGS) entry which is preliminary data.</text>
</comment>
<keyword evidence="7" id="KW-1185">Reference proteome</keyword>
<dbReference type="InterPro" id="IPR015797">
    <property type="entry name" value="NUDIX_hydrolase-like_dom_sf"/>
</dbReference>
<comment type="similarity">
    <text evidence="2 4">Belongs to the Nudix hydrolase family.</text>
</comment>
<dbReference type="PANTHER" id="PTHR43046">
    <property type="entry name" value="GDP-MANNOSE MANNOSYL HYDROLASE"/>
    <property type="match status" value="1"/>
</dbReference>
<dbReference type="Pfam" id="PF00293">
    <property type="entry name" value="NUDIX"/>
    <property type="match status" value="1"/>
</dbReference>
<dbReference type="InterPro" id="IPR020476">
    <property type="entry name" value="Nudix_hydrolase"/>
</dbReference>
<evidence type="ECO:0000256" key="3">
    <source>
        <dbReference type="ARBA" id="ARBA00022801"/>
    </source>
</evidence>
<evidence type="ECO:0000313" key="6">
    <source>
        <dbReference type="EMBL" id="MEE6305404.1"/>
    </source>
</evidence>
<comment type="cofactor">
    <cofactor evidence="1">
        <name>Mg(2+)</name>
        <dbReference type="ChEBI" id="CHEBI:18420"/>
    </cofactor>
</comment>
<feature type="domain" description="Nudix hydrolase" evidence="5">
    <location>
        <begin position="23"/>
        <end position="154"/>
    </location>
</feature>
<dbReference type="PROSITE" id="PS00893">
    <property type="entry name" value="NUDIX_BOX"/>
    <property type="match status" value="1"/>
</dbReference>
<protein>
    <submittedName>
        <fullName evidence="6">NUDIX domain-containing protein</fullName>
    </submittedName>
</protein>
<gene>
    <name evidence="6" type="ORF">V1634_00955</name>
</gene>
<sequence length="164" mass="17954">MSSIPWAESYLGQLRALAGDRTLMFVGARGVVRDTAGQVLLIERSDNGYWALPAGAMELGESIAECAVREVWEETGLKATEVTPFAMYTGPERTFTNMYGDTYQLFVVAFRVDAWSGELLTSTDETTDARFFPPGTLPAPVSDTVLETLDDLAAFERTGQVVLK</sequence>
<dbReference type="RefSeq" id="WP_331205794.1">
    <property type="nucleotide sequence ID" value="NZ_JAZGQL010000001.1"/>
</dbReference>
<evidence type="ECO:0000256" key="1">
    <source>
        <dbReference type="ARBA" id="ARBA00001946"/>
    </source>
</evidence>
<proteinExistence type="inferred from homology"/>
<evidence type="ECO:0000259" key="5">
    <source>
        <dbReference type="PROSITE" id="PS51462"/>
    </source>
</evidence>
<dbReference type="PROSITE" id="PS51462">
    <property type="entry name" value="NUDIX"/>
    <property type="match status" value="1"/>
</dbReference>
<dbReference type="PANTHER" id="PTHR43046:SF14">
    <property type="entry name" value="MUTT_NUDIX FAMILY PROTEIN"/>
    <property type="match status" value="1"/>
</dbReference>
<dbReference type="Gene3D" id="3.90.79.10">
    <property type="entry name" value="Nucleoside Triphosphate Pyrophosphohydrolase"/>
    <property type="match status" value="1"/>
</dbReference>
<evidence type="ECO:0000313" key="7">
    <source>
        <dbReference type="Proteomes" id="UP001339911"/>
    </source>
</evidence>
<evidence type="ECO:0000256" key="4">
    <source>
        <dbReference type="RuleBase" id="RU003476"/>
    </source>
</evidence>
<organism evidence="6 7">
    <name type="scientific">Plantactinospora veratri</name>
    <dbReference type="NCBI Taxonomy" id="1436122"/>
    <lineage>
        <taxon>Bacteria</taxon>
        <taxon>Bacillati</taxon>
        <taxon>Actinomycetota</taxon>
        <taxon>Actinomycetes</taxon>
        <taxon>Micromonosporales</taxon>
        <taxon>Micromonosporaceae</taxon>
        <taxon>Plantactinospora</taxon>
    </lineage>
</organism>
<dbReference type="PRINTS" id="PR00502">
    <property type="entry name" value="NUDIXFAMILY"/>
</dbReference>
<dbReference type="Proteomes" id="UP001339911">
    <property type="component" value="Unassembled WGS sequence"/>
</dbReference>
<name>A0ABU7S635_9ACTN</name>
<accession>A0ABU7S635</accession>
<dbReference type="InterPro" id="IPR000086">
    <property type="entry name" value="NUDIX_hydrolase_dom"/>
</dbReference>
<dbReference type="EMBL" id="JAZGQL010000001">
    <property type="protein sequence ID" value="MEE6305404.1"/>
    <property type="molecule type" value="Genomic_DNA"/>
</dbReference>
<reference evidence="6 7" key="1">
    <citation type="submission" date="2024-01" db="EMBL/GenBank/DDBJ databases">
        <title>Genome insights into Plantactinospora veratri sp. nov.</title>
        <authorList>
            <person name="Wang L."/>
        </authorList>
    </citation>
    <scope>NUCLEOTIDE SEQUENCE [LARGE SCALE GENOMIC DNA]</scope>
    <source>
        <strain evidence="6 7">NEAU-FHS4</strain>
    </source>
</reference>
<dbReference type="SUPFAM" id="SSF55811">
    <property type="entry name" value="Nudix"/>
    <property type="match status" value="1"/>
</dbReference>
<dbReference type="InterPro" id="IPR020084">
    <property type="entry name" value="NUDIX_hydrolase_CS"/>
</dbReference>
<keyword evidence="3 4" id="KW-0378">Hydrolase</keyword>